<evidence type="ECO:0000313" key="3">
    <source>
        <dbReference type="Proteomes" id="UP000197138"/>
    </source>
</evidence>
<organism evidence="2 3">
    <name type="scientific">Punica granatum</name>
    <name type="common">Pomegranate</name>
    <dbReference type="NCBI Taxonomy" id="22663"/>
    <lineage>
        <taxon>Eukaryota</taxon>
        <taxon>Viridiplantae</taxon>
        <taxon>Streptophyta</taxon>
        <taxon>Embryophyta</taxon>
        <taxon>Tracheophyta</taxon>
        <taxon>Spermatophyta</taxon>
        <taxon>Magnoliopsida</taxon>
        <taxon>eudicotyledons</taxon>
        <taxon>Gunneridae</taxon>
        <taxon>Pentapetalae</taxon>
        <taxon>rosids</taxon>
        <taxon>malvids</taxon>
        <taxon>Myrtales</taxon>
        <taxon>Lythraceae</taxon>
        <taxon>Punica</taxon>
    </lineage>
</organism>
<dbReference type="EMBL" id="MTKT01000548">
    <property type="protein sequence ID" value="OWM90433.1"/>
    <property type="molecule type" value="Genomic_DNA"/>
</dbReference>
<evidence type="ECO:0000256" key="1">
    <source>
        <dbReference type="SAM" id="MobiDB-lite"/>
    </source>
</evidence>
<dbReference type="PANTHER" id="PTHR43327">
    <property type="entry name" value="STOMATIN-LIKE PROTEIN 2, MITOCHONDRIAL"/>
    <property type="match status" value="1"/>
</dbReference>
<dbReference type="InterPro" id="IPR050710">
    <property type="entry name" value="Band7/mec-2_domain"/>
</dbReference>
<name>A0A218XZJ1_PUNGR</name>
<dbReference type="InterPro" id="IPR036013">
    <property type="entry name" value="Band_7/SPFH_dom_sf"/>
</dbReference>
<evidence type="ECO:0000313" key="2">
    <source>
        <dbReference type="EMBL" id="OWM90433.1"/>
    </source>
</evidence>
<sequence>MYTSLLPCDARVVDIFILFKHVFVNAVASVQYRALANKATDTFYKLSNTRAQIQAYVFCVIRASVPKLTLDESFEQKNEITKAVEEELEKIPPGPLPSTPFVQGPELAQGNQSE</sequence>
<gene>
    <name evidence="2" type="ORF">CDL15_Pgr014736</name>
</gene>
<comment type="caution">
    <text evidence="2">The sequence shown here is derived from an EMBL/GenBank/DDBJ whole genome shotgun (WGS) entry which is preliminary data.</text>
</comment>
<dbReference type="Gene3D" id="3.30.479.30">
    <property type="entry name" value="Band 7 domain"/>
    <property type="match status" value="1"/>
</dbReference>
<feature type="region of interest" description="Disordered" evidence="1">
    <location>
        <begin position="89"/>
        <end position="114"/>
    </location>
</feature>
<dbReference type="Proteomes" id="UP000197138">
    <property type="component" value="Unassembled WGS sequence"/>
</dbReference>
<accession>A0A218XZJ1</accession>
<dbReference type="AlphaFoldDB" id="A0A218XZJ1"/>
<reference evidence="3" key="1">
    <citation type="journal article" date="2017" name="Plant J.">
        <title>The pomegranate (Punica granatum L.) genome and the genomics of punicalagin biosynthesis.</title>
        <authorList>
            <person name="Qin G."/>
            <person name="Xu C."/>
            <person name="Ming R."/>
            <person name="Tang H."/>
            <person name="Guyot R."/>
            <person name="Kramer E.M."/>
            <person name="Hu Y."/>
            <person name="Yi X."/>
            <person name="Qi Y."/>
            <person name="Xu X."/>
            <person name="Gao Z."/>
            <person name="Pan H."/>
            <person name="Jian J."/>
            <person name="Tian Y."/>
            <person name="Yue Z."/>
            <person name="Xu Y."/>
        </authorList>
    </citation>
    <scope>NUCLEOTIDE SEQUENCE [LARGE SCALE GENOMIC DNA]</scope>
    <source>
        <strain evidence="3">cv. Dabenzi</strain>
    </source>
</reference>
<dbReference type="PANTHER" id="PTHR43327:SF10">
    <property type="entry name" value="STOMATIN-LIKE PROTEIN 2, MITOCHONDRIAL"/>
    <property type="match status" value="1"/>
</dbReference>
<proteinExistence type="predicted"/>
<dbReference type="SUPFAM" id="SSF117892">
    <property type="entry name" value="Band 7/SPFH domain"/>
    <property type="match status" value="1"/>
</dbReference>
<protein>
    <submittedName>
        <fullName evidence="2">Uncharacterized protein</fullName>
    </submittedName>
</protein>